<dbReference type="Proteomes" id="UP000621500">
    <property type="component" value="Unassembled WGS sequence"/>
</dbReference>
<gene>
    <name evidence="2" type="ORF">Pma05_79500</name>
</gene>
<name>A0ABQ4F391_9ACTN</name>
<organism evidence="2 3">
    <name type="scientific">Plantactinospora mayteni</name>
    <dbReference type="NCBI Taxonomy" id="566021"/>
    <lineage>
        <taxon>Bacteria</taxon>
        <taxon>Bacillati</taxon>
        <taxon>Actinomycetota</taxon>
        <taxon>Actinomycetes</taxon>
        <taxon>Micromonosporales</taxon>
        <taxon>Micromonosporaceae</taxon>
        <taxon>Plantactinospora</taxon>
    </lineage>
</organism>
<feature type="region of interest" description="Disordered" evidence="1">
    <location>
        <begin position="210"/>
        <end position="231"/>
    </location>
</feature>
<dbReference type="EMBL" id="BONX01000069">
    <property type="protein sequence ID" value="GIH01378.1"/>
    <property type="molecule type" value="Genomic_DNA"/>
</dbReference>
<evidence type="ECO:0000256" key="1">
    <source>
        <dbReference type="SAM" id="MobiDB-lite"/>
    </source>
</evidence>
<comment type="caution">
    <text evidence="2">The sequence shown here is derived from an EMBL/GenBank/DDBJ whole genome shotgun (WGS) entry which is preliminary data.</text>
</comment>
<sequence>MIKPPRIIEDIDWSALTHGGGAADPVTQASLTALTSGDRAAVDAALAHLADDVLHQGSLYPATVPAARYVAALLADPPSAAALPPRVRIRLLGWPAGVAEAVGGAAEEKIQVWFGYSAPERVPHFREVREIRPELYRAAEAQRNDTDPAVRRAALLAALHLLDDPALAAHREMLAPAVEAELGGGPEEWQRTLAARTLAVWRGEVATTVPDDDLWGGDHRADRGPVDDPPF</sequence>
<evidence type="ECO:0000313" key="3">
    <source>
        <dbReference type="Proteomes" id="UP000621500"/>
    </source>
</evidence>
<protein>
    <recommendedName>
        <fullName evidence="4">HEAT repeat domain-containing protein</fullName>
    </recommendedName>
</protein>
<evidence type="ECO:0008006" key="4">
    <source>
        <dbReference type="Google" id="ProtNLM"/>
    </source>
</evidence>
<proteinExistence type="predicted"/>
<reference evidence="2 3" key="1">
    <citation type="submission" date="2021-01" db="EMBL/GenBank/DDBJ databases">
        <title>Whole genome shotgun sequence of Plantactinospora mayteni NBRC 109088.</title>
        <authorList>
            <person name="Komaki H."/>
            <person name="Tamura T."/>
        </authorList>
    </citation>
    <scope>NUCLEOTIDE SEQUENCE [LARGE SCALE GENOMIC DNA]</scope>
    <source>
        <strain evidence="2 3">NBRC 109088</strain>
    </source>
</reference>
<feature type="compositionally biased region" description="Basic and acidic residues" evidence="1">
    <location>
        <begin position="216"/>
        <end position="231"/>
    </location>
</feature>
<evidence type="ECO:0000313" key="2">
    <source>
        <dbReference type="EMBL" id="GIH01378.1"/>
    </source>
</evidence>
<keyword evidence="3" id="KW-1185">Reference proteome</keyword>
<dbReference type="RefSeq" id="WP_203862639.1">
    <property type="nucleotide sequence ID" value="NZ_BAAAZQ010000039.1"/>
</dbReference>
<accession>A0ABQ4F391</accession>